<keyword evidence="1" id="KW-1133">Transmembrane helix</keyword>
<feature type="transmembrane region" description="Helical" evidence="1">
    <location>
        <begin position="25"/>
        <end position="46"/>
    </location>
</feature>
<keyword evidence="1" id="KW-0472">Membrane</keyword>
<name>A0ABY3ZNT2_9RHOB</name>
<accession>A0ABY3ZNT2</accession>
<evidence type="ECO:0000313" key="4">
    <source>
        <dbReference type="Proteomes" id="UP000831019"/>
    </source>
</evidence>
<keyword evidence="4" id="KW-1185">Reference proteome</keyword>
<evidence type="ECO:0000256" key="1">
    <source>
        <dbReference type="SAM" id="Phobius"/>
    </source>
</evidence>
<protein>
    <recommendedName>
        <fullName evidence="2">YrhK domain-containing protein</fullName>
    </recommendedName>
</protein>
<proteinExistence type="predicted"/>
<reference evidence="4" key="1">
    <citation type="journal article" date="2022" name="Microorganisms">
        <title>Beyond the ABCs#Discovery of Three New Plasmid Types in Rhodobacterales (RepQ, RepY, RepW).</title>
        <authorList>
            <person name="Freese H.M."/>
            <person name="Ringel V."/>
            <person name="Overmann J."/>
            <person name="Petersen J."/>
        </authorList>
    </citation>
    <scope>NUCLEOTIDE SEQUENCE [LARGE SCALE GENOMIC DNA]</scope>
    <source>
        <strain evidence="4">DSM 109990</strain>
    </source>
</reference>
<dbReference type="Proteomes" id="UP000831019">
    <property type="component" value="Chromosome"/>
</dbReference>
<sequence length="93" mass="10745">MKLFRHENRENSAGSRALYAKFEMAYTFVDFCAAICFVVGSALFFFESTQTSATWLFLIGSIFFAAKPCLRVIREIKLYRMGDMADLAKRYEN</sequence>
<keyword evidence="1" id="KW-0812">Transmembrane</keyword>
<feature type="transmembrane region" description="Helical" evidence="1">
    <location>
        <begin position="52"/>
        <end position="70"/>
    </location>
</feature>
<gene>
    <name evidence="3" type="ORF">DSM109990_03080</name>
</gene>
<dbReference type="RefSeq" id="WP_067624820.1">
    <property type="nucleotide sequence ID" value="NZ_CAXAXN010000004.1"/>
</dbReference>
<evidence type="ECO:0000313" key="3">
    <source>
        <dbReference type="EMBL" id="UOA16213.1"/>
    </source>
</evidence>
<feature type="domain" description="YrhK" evidence="2">
    <location>
        <begin position="21"/>
        <end position="76"/>
    </location>
</feature>
<organism evidence="3 4">
    <name type="scientific">Sulfitobacter dubius</name>
    <dbReference type="NCBI Taxonomy" id="218673"/>
    <lineage>
        <taxon>Bacteria</taxon>
        <taxon>Pseudomonadati</taxon>
        <taxon>Pseudomonadota</taxon>
        <taxon>Alphaproteobacteria</taxon>
        <taxon>Rhodobacterales</taxon>
        <taxon>Roseobacteraceae</taxon>
        <taxon>Sulfitobacter</taxon>
    </lineage>
</organism>
<evidence type="ECO:0000259" key="2">
    <source>
        <dbReference type="Pfam" id="PF14145"/>
    </source>
</evidence>
<dbReference type="Pfam" id="PF14145">
    <property type="entry name" value="YrhK"/>
    <property type="match status" value="1"/>
</dbReference>
<dbReference type="EMBL" id="CP085144">
    <property type="protein sequence ID" value="UOA16213.1"/>
    <property type="molecule type" value="Genomic_DNA"/>
</dbReference>
<dbReference type="InterPro" id="IPR025424">
    <property type="entry name" value="YrhK_domain"/>
</dbReference>